<organism evidence="1 2">
    <name type="scientific">Entomophthora muscae</name>
    <dbReference type="NCBI Taxonomy" id="34485"/>
    <lineage>
        <taxon>Eukaryota</taxon>
        <taxon>Fungi</taxon>
        <taxon>Fungi incertae sedis</taxon>
        <taxon>Zoopagomycota</taxon>
        <taxon>Entomophthoromycotina</taxon>
        <taxon>Entomophthoromycetes</taxon>
        <taxon>Entomophthorales</taxon>
        <taxon>Entomophthoraceae</taxon>
        <taxon>Entomophthora</taxon>
    </lineage>
</organism>
<reference evidence="1" key="1">
    <citation type="submission" date="2022-04" db="EMBL/GenBank/DDBJ databases">
        <title>Genome of the entomopathogenic fungus Entomophthora muscae.</title>
        <authorList>
            <person name="Elya C."/>
            <person name="Lovett B.R."/>
            <person name="Lee E."/>
            <person name="Macias A.M."/>
            <person name="Hajek A.E."/>
            <person name="De Bivort B.L."/>
            <person name="Kasson M.T."/>
            <person name="De Fine Licht H.H."/>
            <person name="Stajich J.E."/>
        </authorList>
    </citation>
    <scope>NUCLEOTIDE SEQUENCE</scope>
    <source>
        <strain evidence="1">Berkeley</strain>
    </source>
</reference>
<protein>
    <submittedName>
        <fullName evidence="1">Uncharacterized protein</fullName>
    </submittedName>
</protein>
<name>A0ACC2US25_9FUNG</name>
<sequence length="430" mass="49148">MDLAEKQKAVMKYFHGQKNIATMRMGNDMLVVPINRSKEVLDPTKLGRLFFKGKILWFMYSVSAPINMNQIVRHICVREAEEGLRVLFYSGGPSPDEEFASMELDEATLVEYLDPSVSWPLLKKLTISLKALEMMSDKLTSFLDSLDSLVIENIHKDDLKPILKKLHCPSIRSVELGVVSQEDTKLIFKSFTNVRSLDLTYRSPSGLELLLFYNCVTRTFHRIQTVINSNSSVVDVWFEHSSIDTLAIRSRQHECMWFHLLMMINFINKVVDGVVSPGPDPLFHLFDITFKPTDNEALHKFLHYIPSSQRLYVAIDHLHKISLPNIFFSTAFIKLKCQTGDLSAFIYWTANYFPSLQALSISCPTNTNTIKAPVCFFHNLVIFEAIHLSFEVIVDVVMRSPTLKKVSTDLDFSDLHLLNAAFKHVTFNSV</sequence>
<dbReference type="EMBL" id="QTSX02000043">
    <property type="protein sequence ID" value="KAJ9089505.1"/>
    <property type="molecule type" value="Genomic_DNA"/>
</dbReference>
<gene>
    <name evidence="1" type="ORF">DSO57_1012206</name>
</gene>
<evidence type="ECO:0000313" key="2">
    <source>
        <dbReference type="Proteomes" id="UP001165960"/>
    </source>
</evidence>
<dbReference type="Proteomes" id="UP001165960">
    <property type="component" value="Unassembled WGS sequence"/>
</dbReference>
<evidence type="ECO:0000313" key="1">
    <source>
        <dbReference type="EMBL" id="KAJ9089505.1"/>
    </source>
</evidence>
<proteinExistence type="predicted"/>
<comment type="caution">
    <text evidence="1">The sequence shown here is derived from an EMBL/GenBank/DDBJ whole genome shotgun (WGS) entry which is preliminary data.</text>
</comment>
<keyword evidence="2" id="KW-1185">Reference proteome</keyword>
<accession>A0ACC2US25</accession>